<evidence type="ECO:0000256" key="1">
    <source>
        <dbReference type="SAM" id="MobiDB-lite"/>
    </source>
</evidence>
<feature type="region of interest" description="Disordered" evidence="1">
    <location>
        <begin position="47"/>
        <end position="84"/>
    </location>
</feature>
<feature type="compositionally biased region" description="Low complexity" evidence="1">
    <location>
        <begin position="213"/>
        <end position="224"/>
    </location>
</feature>
<name>A0AAD9N0E6_9ANNE</name>
<protein>
    <submittedName>
        <fullName evidence="2">Uncharacterized protein</fullName>
    </submittedName>
</protein>
<organism evidence="2 3">
    <name type="scientific">Paralvinella palmiformis</name>
    <dbReference type="NCBI Taxonomy" id="53620"/>
    <lineage>
        <taxon>Eukaryota</taxon>
        <taxon>Metazoa</taxon>
        <taxon>Spiralia</taxon>
        <taxon>Lophotrochozoa</taxon>
        <taxon>Annelida</taxon>
        <taxon>Polychaeta</taxon>
        <taxon>Sedentaria</taxon>
        <taxon>Canalipalpata</taxon>
        <taxon>Terebellida</taxon>
        <taxon>Terebelliformia</taxon>
        <taxon>Alvinellidae</taxon>
        <taxon>Paralvinella</taxon>
    </lineage>
</organism>
<evidence type="ECO:0000313" key="2">
    <source>
        <dbReference type="EMBL" id="KAK2152155.1"/>
    </source>
</evidence>
<evidence type="ECO:0000313" key="3">
    <source>
        <dbReference type="Proteomes" id="UP001208570"/>
    </source>
</evidence>
<dbReference type="AlphaFoldDB" id="A0AAD9N0E6"/>
<reference evidence="2" key="1">
    <citation type="journal article" date="2023" name="Mol. Biol. Evol.">
        <title>Third-Generation Sequencing Reveals the Adaptive Role of the Epigenome in Three Deep-Sea Polychaetes.</title>
        <authorList>
            <person name="Perez M."/>
            <person name="Aroh O."/>
            <person name="Sun Y."/>
            <person name="Lan Y."/>
            <person name="Juniper S.K."/>
            <person name="Young C.R."/>
            <person name="Angers B."/>
            <person name="Qian P.Y."/>
        </authorList>
    </citation>
    <scope>NUCLEOTIDE SEQUENCE</scope>
    <source>
        <strain evidence="2">P08H-3</strain>
    </source>
</reference>
<feature type="compositionally biased region" description="Polar residues" evidence="1">
    <location>
        <begin position="177"/>
        <end position="187"/>
    </location>
</feature>
<accession>A0AAD9N0E6</accession>
<sequence>MIVLCYTLGALNTVSSQLIQAGTSPDLKPFSTSAQPRNTELVPLLSQPEPQHRDKQHLESSSSVPKSTSSVTLPVSSPSSHSQFDTQQIIVDDHQRSPLSSPQEVERRLDELASQLTRLEDKMSSDISMILRILQQNHAVVDPVIAKLTPSGDGIHLKQDDDPFPPPPPEADLASCQPHSTDCESMTPSPPSQPRTEPTESSADPTQSSAHLPQSSAHPAQSSSRPDQSSAHTTRALSPEKQRQLGLPEGIDLKNSDV</sequence>
<dbReference type="Proteomes" id="UP001208570">
    <property type="component" value="Unassembled WGS sequence"/>
</dbReference>
<dbReference type="EMBL" id="JAODUP010000338">
    <property type="protein sequence ID" value="KAK2152155.1"/>
    <property type="molecule type" value="Genomic_DNA"/>
</dbReference>
<feature type="region of interest" description="Disordered" evidence="1">
    <location>
        <begin position="152"/>
        <end position="258"/>
    </location>
</feature>
<feature type="compositionally biased region" description="Polar residues" evidence="1">
    <location>
        <begin position="225"/>
        <end position="236"/>
    </location>
</feature>
<comment type="caution">
    <text evidence="2">The sequence shown here is derived from an EMBL/GenBank/DDBJ whole genome shotgun (WGS) entry which is preliminary data.</text>
</comment>
<feature type="compositionally biased region" description="Polar residues" evidence="1">
    <location>
        <begin position="194"/>
        <end position="212"/>
    </location>
</feature>
<keyword evidence="3" id="KW-1185">Reference proteome</keyword>
<gene>
    <name evidence="2" type="ORF">LSH36_338g03003</name>
</gene>
<proteinExistence type="predicted"/>
<feature type="compositionally biased region" description="Low complexity" evidence="1">
    <location>
        <begin position="60"/>
        <end position="82"/>
    </location>
</feature>